<feature type="region of interest" description="Disordered" evidence="1">
    <location>
        <begin position="763"/>
        <end position="782"/>
    </location>
</feature>
<organism evidence="2 3">
    <name type="scientific">Orbilia brochopaga</name>
    <dbReference type="NCBI Taxonomy" id="3140254"/>
    <lineage>
        <taxon>Eukaryota</taxon>
        <taxon>Fungi</taxon>
        <taxon>Dikarya</taxon>
        <taxon>Ascomycota</taxon>
        <taxon>Pezizomycotina</taxon>
        <taxon>Orbiliomycetes</taxon>
        <taxon>Orbiliales</taxon>
        <taxon>Orbiliaceae</taxon>
        <taxon>Orbilia</taxon>
    </lineage>
</organism>
<feature type="region of interest" description="Disordered" evidence="1">
    <location>
        <begin position="1184"/>
        <end position="1236"/>
    </location>
</feature>
<reference evidence="2 3" key="1">
    <citation type="submission" date="2019-10" db="EMBL/GenBank/DDBJ databases">
        <authorList>
            <person name="Palmer J.M."/>
        </authorList>
    </citation>
    <scope>NUCLEOTIDE SEQUENCE [LARGE SCALE GENOMIC DNA]</scope>
    <source>
        <strain evidence="2 3">TWF696</strain>
    </source>
</reference>
<name>A0AAV9VF11_9PEZI</name>
<evidence type="ECO:0000256" key="1">
    <source>
        <dbReference type="SAM" id="MobiDB-lite"/>
    </source>
</evidence>
<sequence length="1236" mass="133616">MSVYGITDLTQKLSGGTKDGHSLLQDWDILVTYDEATLNKLLALQGAAVLALQNVPEFQVTDTSGWGSDVYDYTLTLSNPTLRFLEDNTKGDLIQIVFTLGGTISLNDHARPVPDGITMIVTAPLVSAEGHIKNGTLQGDASTVQSSSAIATTPVGKQSMVWICLQQDSLESITFAASNPNAQSYLGNGTVLAPAISNLAAHLDGAASLSFYLSGVQGPSTPQANSDSLQQFQPVCFMFALTPASSPNTGGALCMYICVEGGVTSPGNTGGQQTRLGLVDPTTLAPIYPIPAGKNAAIYFNHALIMNSVFLPGLTQAGLTNIQQLPFDEKKGTHLSFKWPSNAGTLNQGANVPLSDPMDPNAVQIDSIKYDPKDFQSDIYIKPGISTNSPSDTPLMTVSSVSPTYTANWKAEFFSWRGRDRIETDYKGAVNVTMSFGGQGVWQQDLTTTTPKISTTFQPTYTMTQAPASGDSSKWSWLTGTYWSNKLPPAYNTVAPNVPTINLSFPQFGYFLATNLLLPGSNIFTPDAAITDATNQTGGVAIPWDMIITGTIKDHLSDSAAALAAKLCNGSQLPSQPPTISSSLEDKFLSQVSAYDNSNTLVTDLWNSISGDDVDAINNQLNQVLKTRGYQNLDVDNLSTLVGYSYDSDLAFMLADNGGSSANALEMNIEENPVYMFDPGVYSGVYSIDGQPDTVQLLLSPDTHAITYAGTTVVPTITSDNNGQNPQYTVSWSSGSAENKDLVHYAVKFQAVQVAKSSNFQQSFAGTQTPDGSSKPTSFSGTKLASTPPFDLRMCGGTYVVSAPTDLKNESLYVDRANGSIQWEGDTFQPNLTLDATAGATNISWAADGIAYTISFYNPTGKQYFSGYRTSNGQKSAFKGELKQDGSDPGIKDSISGWDALSNSASTIDVILSTVTVGTIIFAVVKFFQREKRKEKENAKQQEHDNTLVAKTVQVINERKAVVHQAIETQLADQLTQNNDSWKKMDDVAFNDGTRAIIQERLDQYYKDHPDMLNDIANADGVQDPNSPFWKDVHDALKEYVTGKVRLYGDQHMDPVNGAWKTLLGAEGYIPGEITKLTENTLKPRVDQIVVKLIGGGFADADTWARARANEVAMNRVKAAYTDIYAAANAKVQQLDTIITTYPGIIEGDQSRIKVIDVELKDSKTTEDRKKELELEKSGLEDEIKKKQPIYDQATGDIIPARKDQSDAEKVKDDAEKNEPVERGKGDRAGQKAFDL</sequence>
<accession>A0AAV9VF11</accession>
<feature type="compositionally biased region" description="Basic and acidic residues" evidence="1">
    <location>
        <begin position="1200"/>
        <end position="1236"/>
    </location>
</feature>
<dbReference type="AlphaFoldDB" id="A0AAV9VF11"/>
<protein>
    <submittedName>
        <fullName evidence="2">Uncharacterized protein</fullName>
    </submittedName>
</protein>
<evidence type="ECO:0000313" key="2">
    <source>
        <dbReference type="EMBL" id="KAK6359764.1"/>
    </source>
</evidence>
<evidence type="ECO:0000313" key="3">
    <source>
        <dbReference type="Proteomes" id="UP001375240"/>
    </source>
</evidence>
<gene>
    <name evidence="2" type="ORF">TWF696_000903</name>
</gene>
<proteinExistence type="predicted"/>
<dbReference type="Proteomes" id="UP001375240">
    <property type="component" value="Unassembled WGS sequence"/>
</dbReference>
<comment type="caution">
    <text evidence="2">The sequence shown here is derived from an EMBL/GenBank/DDBJ whole genome shotgun (WGS) entry which is preliminary data.</text>
</comment>
<dbReference type="EMBL" id="JAVHNQ010000001">
    <property type="protein sequence ID" value="KAK6359764.1"/>
    <property type="molecule type" value="Genomic_DNA"/>
</dbReference>
<keyword evidence="3" id="KW-1185">Reference proteome</keyword>